<accession>E4T0D2</accession>
<dbReference type="EMBL" id="CP002345">
    <property type="protein sequence ID" value="ADQ78291.1"/>
    <property type="molecule type" value="Genomic_DNA"/>
</dbReference>
<dbReference type="RefSeq" id="WP_013443660.1">
    <property type="nucleotide sequence ID" value="NC_014734.1"/>
</dbReference>
<dbReference type="SUPFAM" id="SSF48576">
    <property type="entry name" value="Terpenoid synthases"/>
    <property type="match status" value="1"/>
</dbReference>
<proteinExistence type="predicted"/>
<evidence type="ECO:0000313" key="1">
    <source>
        <dbReference type="EMBL" id="ADQ78291.1"/>
    </source>
</evidence>
<dbReference type="Proteomes" id="UP000008718">
    <property type="component" value="Chromosome"/>
</dbReference>
<dbReference type="Gene3D" id="1.10.600.10">
    <property type="entry name" value="Farnesyl Diphosphate Synthase"/>
    <property type="match status" value="1"/>
</dbReference>
<organism evidence="1 2">
    <name type="scientific">Paludibacter propionicigenes (strain DSM 17365 / JCM 13257 / WB4)</name>
    <dbReference type="NCBI Taxonomy" id="694427"/>
    <lineage>
        <taxon>Bacteria</taxon>
        <taxon>Pseudomonadati</taxon>
        <taxon>Bacteroidota</taxon>
        <taxon>Bacteroidia</taxon>
        <taxon>Bacteroidales</taxon>
        <taxon>Paludibacteraceae</taxon>
        <taxon>Paludibacter</taxon>
    </lineage>
</organism>
<dbReference type="AlphaFoldDB" id="E4T0D2"/>
<protein>
    <recommendedName>
        <fullName evidence="3">Squalene/phytoene synthase</fullName>
    </recommendedName>
</protein>
<dbReference type="Pfam" id="PF00494">
    <property type="entry name" value="SQS_PSY"/>
    <property type="match status" value="1"/>
</dbReference>
<evidence type="ECO:0008006" key="3">
    <source>
        <dbReference type="Google" id="ProtNLM"/>
    </source>
</evidence>
<sequence>MKLYTDIFQSINFEKIIDHPNILIAARFWDEERYQAAKVCYKFMRAIDDLIDNYKTEHKTIANEDKAQFEREVNTWINTIVSASENCLTQNEIIQTVQRFHIPAWPLEAFAKSMIYDVYNDGFPTLQHYLDYASGASVAPASIFVHLCGLKKENNEYIAPKFDVKQAATPCAVFSYVVHIIRDFVKDHTHNLNYFPDDLMAKNGLNRENLLAMAQGAEITSGFREMIRELYAVADNYRQKTYEVMQSIKPQLEPRSQLSLEIIFSLYLMVFERIDIENGTFTTEELNPTPQEIKGQVWKVIEKFEISNRQALSYY</sequence>
<keyword evidence="2" id="KW-1185">Reference proteome</keyword>
<dbReference type="InterPro" id="IPR002060">
    <property type="entry name" value="Squ/phyt_synthse"/>
</dbReference>
<dbReference type="STRING" id="694427.Palpr_0129"/>
<dbReference type="KEGG" id="ppn:Palpr_0129"/>
<dbReference type="HOGENOM" id="CLU_882343_0_0_10"/>
<evidence type="ECO:0000313" key="2">
    <source>
        <dbReference type="Proteomes" id="UP000008718"/>
    </source>
</evidence>
<dbReference type="eggNOG" id="COG1562">
    <property type="taxonomic scope" value="Bacteria"/>
</dbReference>
<reference evidence="1 2" key="2">
    <citation type="journal article" date="2011" name="Stand. Genomic Sci.">
        <title>Complete genome sequence of Paludibacter propionicigenes type strain (WB4).</title>
        <authorList>
            <person name="Gronow S."/>
            <person name="Munk C."/>
            <person name="Lapidus A."/>
            <person name="Nolan M."/>
            <person name="Lucas S."/>
            <person name="Hammon N."/>
            <person name="Deshpande S."/>
            <person name="Cheng J.F."/>
            <person name="Tapia R."/>
            <person name="Han C."/>
            <person name="Goodwin L."/>
            <person name="Pitluck S."/>
            <person name="Liolios K."/>
            <person name="Ivanova N."/>
            <person name="Mavromatis K."/>
            <person name="Mikhailova N."/>
            <person name="Pati A."/>
            <person name="Chen A."/>
            <person name="Palaniappan K."/>
            <person name="Land M."/>
            <person name="Hauser L."/>
            <person name="Chang Y.J."/>
            <person name="Jeffries C.D."/>
            <person name="Brambilla E."/>
            <person name="Rohde M."/>
            <person name="Goker M."/>
            <person name="Detter J.C."/>
            <person name="Woyke T."/>
            <person name="Bristow J."/>
            <person name="Eisen J.A."/>
            <person name="Markowitz V."/>
            <person name="Hugenholtz P."/>
            <person name="Kyrpides N.C."/>
            <person name="Klenk H.P."/>
        </authorList>
    </citation>
    <scope>NUCLEOTIDE SEQUENCE [LARGE SCALE GENOMIC DNA]</scope>
    <source>
        <strain evidence="2">DSM 17365 / JCM 13257 / WB4</strain>
    </source>
</reference>
<dbReference type="PANTHER" id="PTHR31480">
    <property type="entry name" value="BIFUNCTIONAL LYCOPENE CYCLASE/PHYTOENE SYNTHASE"/>
    <property type="match status" value="1"/>
</dbReference>
<dbReference type="OrthoDB" id="9787280at2"/>
<gene>
    <name evidence="1" type="ordered locus">Palpr_0129</name>
</gene>
<reference key="1">
    <citation type="submission" date="2010-11" db="EMBL/GenBank/DDBJ databases">
        <title>The complete genome of Paludibacter propionicigenes DSM 17365.</title>
        <authorList>
            <consortium name="US DOE Joint Genome Institute (JGI-PGF)"/>
            <person name="Lucas S."/>
            <person name="Copeland A."/>
            <person name="Lapidus A."/>
            <person name="Bruce D."/>
            <person name="Goodwin L."/>
            <person name="Pitluck S."/>
            <person name="Kyrpides N."/>
            <person name="Mavromatis K."/>
            <person name="Ivanova N."/>
            <person name="Munk A.C."/>
            <person name="Brettin T."/>
            <person name="Detter J.C."/>
            <person name="Han C."/>
            <person name="Tapia R."/>
            <person name="Land M."/>
            <person name="Hauser L."/>
            <person name="Markowitz V."/>
            <person name="Cheng J.-F."/>
            <person name="Hugenholtz P."/>
            <person name="Woyke T."/>
            <person name="Wu D."/>
            <person name="Gronow S."/>
            <person name="Wellnitz S."/>
            <person name="Brambilla E."/>
            <person name="Klenk H.-P."/>
            <person name="Eisen J.A."/>
        </authorList>
    </citation>
    <scope>NUCLEOTIDE SEQUENCE</scope>
    <source>
        <strain>WB4</strain>
    </source>
</reference>
<dbReference type="GO" id="GO:0016765">
    <property type="term" value="F:transferase activity, transferring alkyl or aryl (other than methyl) groups"/>
    <property type="evidence" value="ECO:0007669"/>
    <property type="project" value="UniProtKB-ARBA"/>
</dbReference>
<name>E4T0D2_PALPW</name>
<dbReference type="InterPro" id="IPR008949">
    <property type="entry name" value="Isoprenoid_synthase_dom_sf"/>
</dbReference>